<dbReference type="GO" id="GO:0006432">
    <property type="term" value="P:phenylalanyl-tRNA aminoacylation"/>
    <property type="evidence" value="ECO:0007669"/>
    <property type="project" value="InterPro"/>
</dbReference>
<keyword evidence="8" id="KW-0648">Protein biosynthesis</keyword>
<evidence type="ECO:0000256" key="8">
    <source>
        <dbReference type="ARBA" id="ARBA00022917"/>
    </source>
</evidence>
<evidence type="ECO:0000256" key="7">
    <source>
        <dbReference type="ARBA" id="ARBA00022842"/>
    </source>
</evidence>
<dbReference type="InterPro" id="IPR005121">
    <property type="entry name" value="Fdx_antiC-bd"/>
</dbReference>
<dbReference type="Proteomes" id="UP000034290">
    <property type="component" value="Unassembled WGS sequence"/>
</dbReference>
<accession>A0A0G2A3C7</accession>
<dbReference type="GO" id="GO:0009328">
    <property type="term" value="C:phenylalanine-tRNA ligase complex"/>
    <property type="evidence" value="ECO:0007669"/>
    <property type="project" value="TreeGrafter"/>
</dbReference>
<dbReference type="SUPFAM" id="SSF56037">
    <property type="entry name" value="PheT/TilS domain"/>
    <property type="match status" value="1"/>
</dbReference>
<proteinExistence type="predicted"/>
<dbReference type="Gene3D" id="3.30.56.10">
    <property type="match status" value="1"/>
</dbReference>
<keyword evidence="9" id="KW-0030">Aminoacyl-tRNA synthetase</keyword>
<evidence type="ECO:0000259" key="10">
    <source>
        <dbReference type="PROSITE" id="PS51447"/>
    </source>
</evidence>
<feature type="domain" description="FDX-ACB" evidence="10">
    <location>
        <begin position="284"/>
        <end position="372"/>
    </location>
</feature>
<dbReference type="AlphaFoldDB" id="A0A0G2A3C7"/>
<dbReference type="GO" id="GO:0000287">
    <property type="term" value="F:magnesium ion binding"/>
    <property type="evidence" value="ECO:0007669"/>
    <property type="project" value="InterPro"/>
</dbReference>
<dbReference type="Pfam" id="PF03147">
    <property type="entry name" value="FDX-ACB"/>
    <property type="match status" value="1"/>
</dbReference>
<dbReference type="InterPro" id="IPR045060">
    <property type="entry name" value="Phe-tRNA-ligase_IIc_bsu"/>
</dbReference>
<dbReference type="Pfam" id="PF03484">
    <property type="entry name" value="B5"/>
    <property type="match status" value="1"/>
</dbReference>
<dbReference type="SMART" id="SM00874">
    <property type="entry name" value="B5"/>
    <property type="match status" value="1"/>
</dbReference>
<dbReference type="SUPFAM" id="SSF46955">
    <property type="entry name" value="Putative DNA-binding domain"/>
    <property type="match status" value="1"/>
</dbReference>
<dbReference type="EMBL" id="LCRM01000043">
    <property type="protein sequence ID" value="KKW35367.1"/>
    <property type="molecule type" value="Genomic_DNA"/>
</dbReference>
<sequence>DGVSVRKTAQALKLRTDASTRFEQILSPEMAAIGMRELVDLIKEIAGGEVEGFVDEYHRKQKNAAVLTTSKQINHILGTDINEDKISDTFTRLGFPFDIKSSVFVITPTFERLDIAIPEDLAEEVGRIIGYEKIPGIELPSLDSAVDKPQINENFYTAEHVREKLISMGYSEVYTSVFSDKGERRVANKVGGERPFLRSNLLDGLKEAVERNVFNKDVLGIKEVKLFEIGTIWDAGMEEVVVGIAGENEEASQLPLSKYRDEISEIKKFEDYPASSTKRYKSFSRFPFIVRDIALWVAGTTAAEDVEKVIKQNAGDFLVRIELFDRFEKNSKVSLAFRLVFQSFDKTLTDKEVNLLMENLYVAAKKKGWDVR</sequence>
<dbReference type="PROSITE" id="PS51483">
    <property type="entry name" value="B5"/>
    <property type="match status" value="1"/>
</dbReference>
<dbReference type="PROSITE" id="PS51447">
    <property type="entry name" value="FDX_ACB"/>
    <property type="match status" value="1"/>
</dbReference>
<keyword evidence="4" id="KW-0479">Metal-binding</keyword>
<dbReference type="EC" id="6.1.1.20" evidence="2"/>
<comment type="cofactor">
    <cofactor evidence="1">
        <name>Mg(2+)</name>
        <dbReference type="ChEBI" id="CHEBI:18420"/>
    </cofactor>
</comment>
<feature type="non-terminal residue" evidence="12">
    <location>
        <position position="1"/>
    </location>
</feature>
<reference evidence="12 13" key="1">
    <citation type="journal article" date="2015" name="Nature">
        <title>rRNA introns, odd ribosomes, and small enigmatic genomes across a large radiation of phyla.</title>
        <authorList>
            <person name="Brown C.T."/>
            <person name="Hug L.A."/>
            <person name="Thomas B.C."/>
            <person name="Sharon I."/>
            <person name="Castelle C.J."/>
            <person name="Singh A."/>
            <person name="Wilkins M.J."/>
            <person name="Williams K.H."/>
            <person name="Banfield J.F."/>
        </authorList>
    </citation>
    <scope>NUCLEOTIDE SEQUENCE [LARGE SCALE GENOMIC DNA]</scope>
</reference>
<dbReference type="InterPro" id="IPR045864">
    <property type="entry name" value="aa-tRNA-synth_II/BPL/LPL"/>
</dbReference>
<dbReference type="SMART" id="SM00896">
    <property type="entry name" value="FDX-ACB"/>
    <property type="match status" value="1"/>
</dbReference>
<dbReference type="PANTHER" id="PTHR10947:SF0">
    <property type="entry name" value="PHENYLALANINE--TRNA LIGASE BETA SUBUNIT"/>
    <property type="match status" value="1"/>
</dbReference>
<comment type="caution">
    <text evidence="12">The sequence shown here is derived from an EMBL/GenBank/DDBJ whole genome shotgun (WGS) entry which is preliminary data.</text>
</comment>
<keyword evidence="6" id="KW-0067">ATP-binding</keyword>
<evidence type="ECO:0000256" key="9">
    <source>
        <dbReference type="ARBA" id="ARBA00023146"/>
    </source>
</evidence>
<dbReference type="GO" id="GO:0005524">
    <property type="term" value="F:ATP binding"/>
    <property type="evidence" value="ECO:0007669"/>
    <property type="project" value="UniProtKB-KW"/>
</dbReference>
<dbReference type="GO" id="GO:0004826">
    <property type="term" value="F:phenylalanine-tRNA ligase activity"/>
    <property type="evidence" value="ECO:0007669"/>
    <property type="project" value="UniProtKB-EC"/>
</dbReference>
<dbReference type="Pfam" id="PF03483">
    <property type="entry name" value="B3_4"/>
    <property type="match status" value="1"/>
</dbReference>
<dbReference type="SUPFAM" id="SSF54991">
    <property type="entry name" value="Anticodon-binding domain of PheRS"/>
    <property type="match status" value="1"/>
</dbReference>
<dbReference type="GO" id="GO:0003723">
    <property type="term" value="F:RNA binding"/>
    <property type="evidence" value="ECO:0007669"/>
    <property type="project" value="InterPro"/>
</dbReference>
<dbReference type="Gene3D" id="3.50.40.10">
    <property type="entry name" value="Phenylalanyl-trna Synthetase, Chain B, domain 3"/>
    <property type="match status" value="1"/>
</dbReference>
<evidence type="ECO:0000256" key="5">
    <source>
        <dbReference type="ARBA" id="ARBA00022741"/>
    </source>
</evidence>
<evidence type="ECO:0000256" key="2">
    <source>
        <dbReference type="ARBA" id="ARBA00012814"/>
    </source>
</evidence>
<evidence type="ECO:0000313" key="13">
    <source>
        <dbReference type="Proteomes" id="UP000034290"/>
    </source>
</evidence>
<feature type="domain" description="B5" evidence="11">
    <location>
        <begin position="61"/>
        <end position="136"/>
    </location>
</feature>
<dbReference type="InterPro" id="IPR041616">
    <property type="entry name" value="PheRS_beta_core"/>
</dbReference>
<evidence type="ECO:0000256" key="4">
    <source>
        <dbReference type="ARBA" id="ARBA00022723"/>
    </source>
</evidence>
<dbReference type="Pfam" id="PF17759">
    <property type="entry name" value="tRNA_synthFbeta"/>
    <property type="match status" value="1"/>
</dbReference>
<evidence type="ECO:0000313" key="12">
    <source>
        <dbReference type="EMBL" id="KKW35367.1"/>
    </source>
</evidence>
<dbReference type="SUPFAM" id="SSF55681">
    <property type="entry name" value="Class II aaRS and biotin synthetases"/>
    <property type="match status" value="1"/>
</dbReference>
<evidence type="ECO:0000256" key="1">
    <source>
        <dbReference type="ARBA" id="ARBA00001946"/>
    </source>
</evidence>
<evidence type="ECO:0000256" key="6">
    <source>
        <dbReference type="ARBA" id="ARBA00022840"/>
    </source>
</evidence>
<evidence type="ECO:0000259" key="11">
    <source>
        <dbReference type="PROSITE" id="PS51483"/>
    </source>
</evidence>
<dbReference type="InterPro" id="IPR005146">
    <property type="entry name" value="B3/B4_tRNA-bd"/>
</dbReference>
<dbReference type="Gene3D" id="3.30.930.10">
    <property type="entry name" value="Bira Bifunctional Protein, Domain 2"/>
    <property type="match status" value="1"/>
</dbReference>
<dbReference type="Gene3D" id="3.30.70.380">
    <property type="entry name" value="Ferrodoxin-fold anticodon-binding domain"/>
    <property type="match status" value="1"/>
</dbReference>
<organism evidence="12 13">
    <name type="scientific">Candidatus Giovannonibacteria bacterium GW2011_GWA2_53_7</name>
    <dbReference type="NCBI Taxonomy" id="1618650"/>
    <lineage>
        <taxon>Bacteria</taxon>
        <taxon>Candidatus Giovannoniibacteriota</taxon>
    </lineage>
</organism>
<dbReference type="InterPro" id="IPR005147">
    <property type="entry name" value="tRNA_synthase_B5-dom"/>
</dbReference>
<name>A0A0G2A3C7_9BACT</name>
<dbReference type="InterPro" id="IPR009061">
    <property type="entry name" value="DNA-bd_dom_put_sf"/>
</dbReference>
<keyword evidence="5" id="KW-0547">Nucleotide-binding</keyword>
<keyword evidence="3 12" id="KW-0436">Ligase</keyword>
<dbReference type="PANTHER" id="PTHR10947">
    <property type="entry name" value="PHENYLALANYL-TRNA SYNTHETASE BETA CHAIN AND LEUCINE-RICH REPEAT-CONTAINING PROTEIN 47"/>
    <property type="match status" value="1"/>
</dbReference>
<keyword evidence="7" id="KW-0460">Magnesium</keyword>
<dbReference type="InterPro" id="IPR036690">
    <property type="entry name" value="Fdx_antiC-bd_sf"/>
</dbReference>
<gene>
    <name evidence="12" type="ORF">UY81_C0043G0009</name>
</gene>
<protein>
    <recommendedName>
        <fullName evidence="2">phenylalanine--tRNA ligase</fullName>
        <ecNumber evidence="2">6.1.1.20</ecNumber>
    </recommendedName>
</protein>
<dbReference type="InterPro" id="IPR020825">
    <property type="entry name" value="Phe-tRNA_synthase-like_B3/B4"/>
</dbReference>
<evidence type="ECO:0000256" key="3">
    <source>
        <dbReference type="ARBA" id="ARBA00022598"/>
    </source>
</evidence>